<evidence type="ECO:0000256" key="7">
    <source>
        <dbReference type="RuleBase" id="RU003792"/>
    </source>
</evidence>
<dbReference type="InterPro" id="IPR001406">
    <property type="entry name" value="PsdUridine_synth_TruA"/>
</dbReference>
<comment type="catalytic activity">
    <reaction evidence="4 7">
        <text>uridine(38/39/40) in tRNA = pseudouridine(38/39/40) in tRNA</text>
        <dbReference type="Rhea" id="RHEA:22376"/>
        <dbReference type="Rhea" id="RHEA-COMP:10085"/>
        <dbReference type="Rhea" id="RHEA-COMP:10087"/>
        <dbReference type="ChEBI" id="CHEBI:65314"/>
        <dbReference type="ChEBI" id="CHEBI:65315"/>
        <dbReference type="EC" id="5.4.99.12"/>
    </reaction>
</comment>
<dbReference type="GO" id="GO:0160147">
    <property type="term" value="F:tRNA pseudouridine(38-40) synthase activity"/>
    <property type="evidence" value="ECO:0007669"/>
    <property type="project" value="UniProtKB-EC"/>
</dbReference>
<accession>A0A6I0FC22</accession>
<comment type="subunit">
    <text evidence="4">Homodimer.</text>
</comment>
<dbReference type="InterPro" id="IPR020095">
    <property type="entry name" value="PsdUridine_synth_TruA_C"/>
</dbReference>
<evidence type="ECO:0000256" key="2">
    <source>
        <dbReference type="ARBA" id="ARBA00022694"/>
    </source>
</evidence>
<dbReference type="GO" id="GO:0031119">
    <property type="term" value="P:tRNA pseudouridine synthesis"/>
    <property type="evidence" value="ECO:0007669"/>
    <property type="project" value="UniProtKB-UniRule"/>
</dbReference>
<evidence type="ECO:0000313" key="9">
    <source>
        <dbReference type="EMBL" id="KAB3535505.1"/>
    </source>
</evidence>
<dbReference type="InterPro" id="IPR020094">
    <property type="entry name" value="TruA/RsuA/RluB/E/F_N"/>
</dbReference>
<comment type="caution">
    <text evidence="4">Lacks conserved residue(s) required for the propagation of feature annotation.</text>
</comment>
<dbReference type="SUPFAM" id="SSF55120">
    <property type="entry name" value="Pseudouridine synthase"/>
    <property type="match status" value="1"/>
</dbReference>
<dbReference type="RefSeq" id="WP_151860713.1">
    <property type="nucleotide sequence ID" value="NZ_WBZC01000018.1"/>
</dbReference>
<name>A0A6I0FC22_9FIRM</name>
<comment type="function">
    <text evidence="4">Formation of pseudouridine at positions 38, 39 and 40 in the anticodon stem and loop of transfer RNAs.</text>
</comment>
<dbReference type="CDD" id="cd02570">
    <property type="entry name" value="PseudoU_synth_EcTruA"/>
    <property type="match status" value="1"/>
</dbReference>
<proteinExistence type="inferred from homology"/>
<evidence type="ECO:0000256" key="1">
    <source>
        <dbReference type="ARBA" id="ARBA00009375"/>
    </source>
</evidence>
<dbReference type="FunFam" id="3.30.70.580:FF:000001">
    <property type="entry name" value="tRNA pseudouridine synthase A"/>
    <property type="match status" value="1"/>
</dbReference>
<feature type="domain" description="Pseudouridine synthase I TruA alpha/beta" evidence="8">
    <location>
        <begin position="143"/>
        <end position="244"/>
    </location>
</feature>
<dbReference type="EC" id="5.4.99.12" evidence="4"/>
<keyword evidence="10" id="KW-1185">Reference proteome</keyword>
<dbReference type="InterPro" id="IPR020103">
    <property type="entry name" value="PsdUridine_synth_cat_dom_sf"/>
</dbReference>
<dbReference type="Gene3D" id="3.30.70.580">
    <property type="entry name" value="Pseudouridine synthase I, catalytic domain, N-terminal subdomain"/>
    <property type="match status" value="1"/>
</dbReference>
<comment type="similarity">
    <text evidence="1 4 7">Belongs to the tRNA pseudouridine synthase TruA family.</text>
</comment>
<evidence type="ECO:0000256" key="4">
    <source>
        <dbReference type="HAMAP-Rule" id="MF_00171"/>
    </source>
</evidence>
<dbReference type="AlphaFoldDB" id="A0A6I0FC22"/>
<feature type="active site" description="Nucleophile" evidence="4 5">
    <location>
        <position position="52"/>
    </location>
</feature>
<evidence type="ECO:0000259" key="8">
    <source>
        <dbReference type="Pfam" id="PF01416"/>
    </source>
</evidence>
<evidence type="ECO:0000256" key="6">
    <source>
        <dbReference type="PIRSR" id="PIRSR001430-2"/>
    </source>
</evidence>
<dbReference type="Gene3D" id="3.30.70.660">
    <property type="entry name" value="Pseudouridine synthase I, catalytic domain, C-terminal subdomain"/>
    <property type="match status" value="1"/>
</dbReference>
<dbReference type="Proteomes" id="UP000432715">
    <property type="component" value="Unassembled WGS sequence"/>
</dbReference>
<keyword evidence="3 4" id="KW-0413">Isomerase</keyword>
<evidence type="ECO:0000313" key="10">
    <source>
        <dbReference type="Proteomes" id="UP000432715"/>
    </source>
</evidence>
<dbReference type="InterPro" id="IPR020097">
    <property type="entry name" value="PsdUridine_synth_TruA_a/b_dom"/>
</dbReference>
<dbReference type="Pfam" id="PF01416">
    <property type="entry name" value="PseudoU_synth_1"/>
    <property type="match status" value="2"/>
</dbReference>
<gene>
    <name evidence="4 9" type="primary">truA</name>
    <name evidence="9" type="ORF">F8154_06065</name>
</gene>
<dbReference type="OrthoDB" id="9811823at2"/>
<dbReference type="PANTHER" id="PTHR11142">
    <property type="entry name" value="PSEUDOURIDYLATE SYNTHASE"/>
    <property type="match status" value="1"/>
</dbReference>
<evidence type="ECO:0000256" key="3">
    <source>
        <dbReference type="ARBA" id="ARBA00023235"/>
    </source>
</evidence>
<dbReference type="PANTHER" id="PTHR11142:SF0">
    <property type="entry name" value="TRNA PSEUDOURIDINE SYNTHASE-LIKE 1"/>
    <property type="match status" value="1"/>
</dbReference>
<dbReference type="EMBL" id="WBZC01000018">
    <property type="protein sequence ID" value="KAB3535505.1"/>
    <property type="molecule type" value="Genomic_DNA"/>
</dbReference>
<sequence length="248" mass="28398">MRNIKIEIQYDGTNFSGWQMQTNGRTVQEEIVKALYKLTHKQISLHGAGRTDAGVHAKGQVANFKIESSIPTSKIPSAINRFLPEDVSVFRAAEMPENFHARYSATGKKYSYLIYLDTYRNPLLRNYGYHIPYEINLGKMKAASKLLIGTHDFRGFMSSGSSIRDTVRRIDEIEFKKNEKNLWISFQGNGFLYNMVRIIVGTFLEIGRGRFDNVNIVKALETGQRQYLGPTAPPHGLYLDKVFYYLTH</sequence>
<keyword evidence="2 4" id="KW-0819">tRNA processing</keyword>
<dbReference type="NCBIfam" id="TIGR00071">
    <property type="entry name" value="hisT_truA"/>
    <property type="match status" value="1"/>
</dbReference>
<reference evidence="9 10" key="1">
    <citation type="submission" date="2019-10" db="EMBL/GenBank/DDBJ databases">
        <title>Alkaliphilus serpentinus sp. nov. and Alkaliphilus pronyensis sp. nov., two novel anaerobic alkaliphilic species isolated from the serpentinized-hosted hydrothermal field of the Prony Bay (New Caledonia).</title>
        <authorList>
            <person name="Postec A."/>
        </authorList>
    </citation>
    <scope>NUCLEOTIDE SEQUENCE [LARGE SCALE GENOMIC DNA]</scope>
    <source>
        <strain evidence="9 10">LacV</strain>
    </source>
</reference>
<comment type="caution">
    <text evidence="9">The sequence shown here is derived from an EMBL/GenBank/DDBJ whole genome shotgun (WGS) entry which is preliminary data.</text>
</comment>
<organism evidence="9 10">
    <name type="scientific">Alkaliphilus pronyensis</name>
    <dbReference type="NCBI Taxonomy" id="1482732"/>
    <lineage>
        <taxon>Bacteria</taxon>
        <taxon>Bacillati</taxon>
        <taxon>Bacillota</taxon>
        <taxon>Clostridia</taxon>
        <taxon>Peptostreptococcales</taxon>
        <taxon>Natronincolaceae</taxon>
        <taxon>Alkaliphilus</taxon>
    </lineage>
</organism>
<dbReference type="PIRSF" id="PIRSF001430">
    <property type="entry name" value="tRNA_psdUrid_synth"/>
    <property type="match status" value="1"/>
</dbReference>
<evidence type="ECO:0000256" key="5">
    <source>
        <dbReference type="PIRSR" id="PIRSR001430-1"/>
    </source>
</evidence>
<feature type="domain" description="Pseudouridine synthase I TruA alpha/beta" evidence="8">
    <location>
        <begin position="9"/>
        <end position="104"/>
    </location>
</feature>
<protein>
    <recommendedName>
        <fullName evidence="4">tRNA pseudouridine synthase A</fullName>
        <ecNumber evidence="4">5.4.99.12</ecNumber>
    </recommendedName>
    <alternativeName>
        <fullName evidence="4">tRNA pseudouridine(38-40) synthase</fullName>
    </alternativeName>
    <alternativeName>
        <fullName evidence="4">tRNA pseudouridylate synthase I</fullName>
    </alternativeName>
    <alternativeName>
        <fullName evidence="4">tRNA-uridine isomerase I</fullName>
    </alternativeName>
</protein>
<feature type="binding site" evidence="4 6">
    <location>
        <position position="110"/>
    </location>
    <ligand>
        <name>substrate</name>
    </ligand>
</feature>
<dbReference type="GO" id="GO:0003723">
    <property type="term" value="F:RNA binding"/>
    <property type="evidence" value="ECO:0007669"/>
    <property type="project" value="InterPro"/>
</dbReference>
<dbReference type="HAMAP" id="MF_00171">
    <property type="entry name" value="TruA"/>
    <property type="match status" value="1"/>
</dbReference>